<dbReference type="EMBL" id="JAUPFM010000163">
    <property type="protein sequence ID" value="KAK2811733.1"/>
    <property type="molecule type" value="Genomic_DNA"/>
</dbReference>
<feature type="region of interest" description="Disordered" evidence="1">
    <location>
        <begin position="252"/>
        <end position="289"/>
    </location>
</feature>
<comment type="caution">
    <text evidence="3">The sequence shown here is derived from an EMBL/GenBank/DDBJ whole genome shotgun (WGS) entry which is preliminary data.</text>
</comment>
<reference evidence="3" key="1">
    <citation type="submission" date="2023-07" db="EMBL/GenBank/DDBJ databases">
        <title>Chromosome-level Genome Assembly of Striped Snakehead (Channa striata).</title>
        <authorList>
            <person name="Liu H."/>
        </authorList>
    </citation>
    <scope>NUCLEOTIDE SEQUENCE</scope>
    <source>
        <strain evidence="3">Gz</strain>
        <tissue evidence="3">Muscle</tissue>
    </source>
</reference>
<protein>
    <submittedName>
        <fullName evidence="3">Uncharacterized protein</fullName>
    </submittedName>
</protein>
<keyword evidence="2" id="KW-1133">Transmembrane helix</keyword>
<feature type="transmembrane region" description="Helical" evidence="2">
    <location>
        <begin position="38"/>
        <end position="56"/>
    </location>
</feature>
<evidence type="ECO:0000313" key="3">
    <source>
        <dbReference type="EMBL" id="KAK2811733.1"/>
    </source>
</evidence>
<dbReference type="AlphaFoldDB" id="A0AA88LIF5"/>
<organism evidence="3 4">
    <name type="scientific">Channa striata</name>
    <name type="common">Snakehead murrel</name>
    <name type="synonym">Ophicephalus striatus</name>
    <dbReference type="NCBI Taxonomy" id="64152"/>
    <lineage>
        <taxon>Eukaryota</taxon>
        <taxon>Metazoa</taxon>
        <taxon>Chordata</taxon>
        <taxon>Craniata</taxon>
        <taxon>Vertebrata</taxon>
        <taxon>Euteleostomi</taxon>
        <taxon>Actinopterygii</taxon>
        <taxon>Neopterygii</taxon>
        <taxon>Teleostei</taxon>
        <taxon>Neoteleostei</taxon>
        <taxon>Acanthomorphata</taxon>
        <taxon>Anabantaria</taxon>
        <taxon>Anabantiformes</taxon>
        <taxon>Channoidei</taxon>
        <taxon>Channidae</taxon>
        <taxon>Channa</taxon>
    </lineage>
</organism>
<keyword evidence="2" id="KW-0812">Transmembrane</keyword>
<sequence>MSKNGADDRYGSAQDGRRGVEPCMLNWLQGNSRRPRRLVLSLSGGFFVYPSVQMYWSPHALAKLRMSPPGVRFKRHRGRIRGRRGGQEGSPQDARCAGGAVVARCLAPELADLMMSEAPRSDYVAKRQSRRLRDFIPALLSCGCGGGLRRRSASALRRRRRVAEAEAEFRLRRIALRTLASGARRPPTAASVSQRSRSPRTFGRRGQVGSWRIAERKRFARAPDSPRAASKGGASAARRVFCTRTGEDQATELSWQRTSARVERMSSRSCETAEDALTGSEGTNNTELTQHRSFRMRTISRVWYS</sequence>
<proteinExistence type="predicted"/>
<evidence type="ECO:0000256" key="1">
    <source>
        <dbReference type="SAM" id="MobiDB-lite"/>
    </source>
</evidence>
<feature type="region of interest" description="Disordered" evidence="1">
    <location>
        <begin position="182"/>
        <end position="207"/>
    </location>
</feature>
<keyword evidence="2" id="KW-0472">Membrane</keyword>
<evidence type="ECO:0000256" key="2">
    <source>
        <dbReference type="SAM" id="Phobius"/>
    </source>
</evidence>
<dbReference type="Proteomes" id="UP001187415">
    <property type="component" value="Unassembled WGS sequence"/>
</dbReference>
<accession>A0AA88LIF5</accession>
<gene>
    <name evidence="3" type="ORF">Q5P01_000166</name>
</gene>
<evidence type="ECO:0000313" key="4">
    <source>
        <dbReference type="Proteomes" id="UP001187415"/>
    </source>
</evidence>
<keyword evidence="4" id="KW-1185">Reference proteome</keyword>
<name>A0AA88LIF5_CHASR</name>